<feature type="signal peptide" evidence="7">
    <location>
        <begin position="1"/>
        <end position="40"/>
    </location>
</feature>
<dbReference type="InterPro" id="IPR036465">
    <property type="entry name" value="vWFA_dom_sf"/>
</dbReference>
<dbReference type="Gene3D" id="3.40.50.410">
    <property type="entry name" value="von Willebrand factor, type A domain"/>
    <property type="match status" value="1"/>
</dbReference>
<gene>
    <name evidence="9" type="ORF">FNU76_09495</name>
</gene>
<evidence type="ECO:0000256" key="3">
    <source>
        <dbReference type="ARBA" id="ARBA00022558"/>
    </source>
</evidence>
<evidence type="ECO:0000313" key="9">
    <source>
        <dbReference type="EMBL" id="QDQ26586.1"/>
    </source>
</evidence>
<evidence type="ECO:0000256" key="2">
    <source>
        <dbReference type="ARBA" id="ARBA00008387"/>
    </source>
</evidence>
<dbReference type="GO" id="GO:0046872">
    <property type="term" value="F:metal ion binding"/>
    <property type="evidence" value="ECO:0007669"/>
    <property type="project" value="UniProtKB-KW"/>
</dbReference>
<protein>
    <recommendedName>
        <fullName evidence="8">PilY1 beta-propeller domain-containing protein</fullName>
    </recommendedName>
</protein>
<name>A0A516SEK5_9NEIS</name>
<keyword evidence="5" id="KW-0106">Calcium</keyword>
<organism evidence="9 10">
    <name type="scientific">Chitinimonas arctica</name>
    <dbReference type="NCBI Taxonomy" id="2594795"/>
    <lineage>
        <taxon>Bacteria</taxon>
        <taxon>Pseudomonadati</taxon>
        <taxon>Pseudomonadota</taxon>
        <taxon>Betaproteobacteria</taxon>
        <taxon>Neisseriales</taxon>
        <taxon>Chitinibacteraceae</taxon>
        <taxon>Chitinimonas</taxon>
    </lineage>
</organism>
<proteinExistence type="inferred from homology"/>
<keyword evidence="6" id="KW-0281">Fimbrium</keyword>
<keyword evidence="7" id="KW-0732">Signal</keyword>
<evidence type="ECO:0000259" key="8">
    <source>
        <dbReference type="Pfam" id="PF05567"/>
    </source>
</evidence>
<keyword evidence="4" id="KW-0479">Metal-binding</keyword>
<dbReference type="SUPFAM" id="SSF50998">
    <property type="entry name" value="Quinoprotein alcohol dehydrogenase-like"/>
    <property type="match status" value="1"/>
</dbReference>
<accession>A0A516SEK5</accession>
<dbReference type="Proteomes" id="UP000317550">
    <property type="component" value="Chromosome"/>
</dbReference>
<reference evidence="10" key="1">
    <citation type="submission" date="2019-07" db="EMBL/GenBank/DDBJ databases">
        <title>Chitinimonas sp. nov., isolated from Ny-Alesund, arctica soil.</title>
        <authorList>
            <person name="Xu Q."/>
            <person name="Peng F."/>
        </authorList>
    </citation>
    <scope>NUCLEOTIDE SEQUENCE [LARGE SCALE GENOMIC DNA]</scope>
    <source>
        <strain evidence="10">R3-44</strain>
    </source>
</reference>
<dbReference type="InterPro" id="IPR011047">
    <property type="entry name" value="Quinoprotein_ADH-like_sf"/>
</dbReference>
<dbReference type="AlphaFoldDB" id="A0A516SEK5"/>
<dbReference type="EMBL" id="CP041730">
    <property type="protein sequence ID" value="QDQ26586.1"/>
    <property type="molecule type" value="Genomic_DNA"/>
</dbReference>
<comment type="similarity">
    <text evidence="2">Belongs to the PilY1 family.</text>
</comment>
<evidence type="ECO:0000313" key="10">
    <source>
        <dbReference type="Proteomes" id="UP000317550"/>
    </source>
</evidence>
<keyword evidence="3" id="KW-1029">Fimbrium biogenesis</keyword>
<feature type="domain" description="PilY1 beta-propeller" evidence="8">
    <location>
        <begin position="522"/>
        <end position="861"/>
    </location>
</feature>
<evidence type="ECO:0000256" key="1">
    <source>
        <dbReference type="ARBA" id="ARBA00004561"/>
    </source>
</evidence>
<evidence type="ECO:0000256" key="7">
    <source>
        <dbReference type="SAM" id="SignalP"/>
    </source>
</evidence>
<dbReference type="OrthoDB" id="7156875at2"/>
<keyword evidence="10" id="KW-1185">Reference proteome</keyword>
<evidence type="ECO:0000256" key="6">
    <source>
        <dbReference type="ARBA" id="ARBA00023263"/>
    </source>
</evidence>
<dbReference type="Pfam" id="PF05567">
    <property type="entry name" value="T4P_PilY1"/>
    <property type="match status" value="1"/>
</dbReference>
<sequence length="1109" mass="117498">MHGMGHRYSDKEPVMKKNQFKIKALYAGVCMAMASQVAHAAASPYPALPPTLSSAVTPNIMLLIDNSASMLQVAADPSPFTRGDLCPDPNNNWSSCINNNTGGWRTTMDSPTLTPNNKMNVAKGVAKELIRLNQSLRWGIASFHVANPNTIGGSERGEAGIIVSNILQADQTTGGVSNKTILDNAIDSLRGRTATPLGEALLEVTRYFEGKTSYTNKPIPGGGTTYTSPIQYRCQKNFTIVLTDGDSTNDDRLPGSPNAAISYTRWNSAGSQETKSFSVCTGVSANCPASLEGQTTTPGFGSSTGRFRALRDVAKYANDLDMKPGSGNDADGKPYDDPKFPNQNMQTYTVGFGVDNDVLPAAAQVGAGKYYTALGQAELTSALSNAVSSIMAASSNAGGVAVLSDFAQADNYVYQPVFSPDGWYGELRRYKLLPDGKFDFTSLLEANAVLKPRAASSRLIYSAKTDASSTTAFVFNDTAGLSAMTAAQKAFLGATTPEQQNVINSLRGTNVTNFRDRTNNKLGDIIDAQPVVVSVPFGYSNDSTYTTFKTTQANRGMVFIGSNDGMLHGFNKNNMEEVLGYIPSSVYPNLKPITDKDYGNPSAPHVHAVNGPLRQGDVKISGAWKTLLVGGLGQGGQGYYALDVTTQLPSPSAPNPGSIPAPTPATTVKWEWSEAKDKSVGYSFPNSIIYNVRMGSGSVTPAVVLTNGYESGFDNSTDPAYDDTANSSALFILNANTGALIKKIALPATSTGLSAPAGVDFGQDGVLDYVYAGDVNGNMWRFDLTSADATGFKVATNPIFTAKKGTTAQPIIMRPAILPVNYADGAPHGNLVIFGTGKLLTPADRTDTNEQTLYGILDELAANPTTVPATKLVEQTIMATGSVVDPTKRVGSYRRVSDNTLDLTSRTELNLGWFVDLTDSSERLVASPMLYDDRVFLGTGVPVTVEKCVAGGKGWIMGLNPMTGGVMKTKSNKPFSFVDINNDLKSTDADMVNFGGTNAYASGYGLDGIPTELTFVQSDRVITMPTVANDGSTAGGSVALYEANYQAVYTANAPAGTQVGQPIPRPESKDGSGKNYDCTVGTTNCPPTNILKAPGGVRVVPINFRQIPR</sequence>
<feature type="chain" id="PRO_5021764555" description="PilY1 beta-propeller domain-containing protein" evidence="7">
    <location>
        <begin position="41"/>
        <end position="1109"/>
    </location>
</feature>
<dbReference type="SUPFAM" id="SSF53300">
    <property type="entry name" value="vWA-like"/>
    <property type="match status" value="1"/>
</dbReference>
<dbReference type="InterPro" id="IPR008707">
    <property type="entry name" value="B-propeller_PilY1"/>
</dbReference>
<comment type="subcellular location">
    <subcellularLocation>
        <location evidence="1">Fimbrium</location>
    </subcellularLocation>
</comment>
<evidence type="ECO:0000256" key="5">
    <source>
        <dbReference type="ARBA" id="ARBA00022837"/>
    </source>
</evidence>
<dbReference type="KEGG" id="cari:FNU76_09495"/>
<evidence type="ECO:0000256" key="4">
    <source>
        <dbReference type="ARBA" id="ARBA00022723"/>
    </source>
</evidence>
<dbReference type="GO" id="GO:0009289">
    <property type="term" value="C:pilus"/>
    <property type="evidence" value="ECO:0007669"/>
    <property type="project" value="UniProtKB-SubCell"/>
</dbReference>